<sequence length="189" mass="21159">MKVQLFRNGSLIADLTNEESYDLETPVSFDYDQPILMLPGDEIVTRCVFNSESSDDWVYYGDGTSDEMCYGYLTMYPRSSLRSTQQNCVATSTLSACELAQGVPYNGCDWKTLIKPGNPSVTQMINELYDNCDYGETCIPECKAVISKIASSNVCFQGNNLQFLRSLADVTEQVFEIVEHLQWCPVTVG</sequence>
<accession>A0A2C9LTB6</accession>
<dbReference type="SUPFAM" id="SSF49742">
    <property type="entry name" value="PHM/PNGase F"/>
    <property type="match status" value="1"/>
</dbReference>
<dbReference type="VEuPathDB" id="VectorBase:BGLAX_045504"/>
<keyword evidence="1" id="KW-1015">Disulfide bond</keyword>
<dbReference type="InterPro" id="IPR014784">
    <property type="entry name" value="Cu2_ascorb_mOase-like_C"/>
</dbReference>
<dbReference type="PANTHER" id="PTHR10157">
    <property type="entry name" value="DOPAMINE BETA HYDROXYLASE RELATED"/>
    <property type="match status" value="1"/>
</dbReference>
<dbReference type="InterPro" id="IPR000945">
    <property type="entry name" value="DBH-like"/>
</dbReference>
<reference evidence="3" key="1">
    <citation type="submission" date="2020-05" db="UniProtKB">
        <authorList>
            <consortium name="EnsemblMetazoa"/>
        </authorList>
    </citation>
    <scope>IDENTIFICATION</scope>
    <source>
        <strain evidence="3">BB02</strain>
    </source>
</reference>
<dbReference type="Proteomes" id="UP000076420">
    <property type="component" value="Unassembled WGS sequence"/>
</dbReference>
<protein>
    <recommendedName>
        <fullName evidence="2">Copper type II ascorbate-dependent monooxygenase C-terminal domain-containing protein</fullName>
    </recommendedName>
</protein>
<evidence type="ECO:0000313" key="4">
    <source>
        <dbReference type="Proteomes" id="UP000076420"/>
    </source>
</evidence>
<dbReference type="Gene3D" id="2.60.120.230">
    <property type="match status" value="1"/>
</dbReference>
<name>A0A2C9LTB6_BIOGL</name>
<dbReference type="Pfam" id="PF03712">
    <property type="entry name" value="Cu2_monoox_C"/>
    <property type="match status" value="1"/>
</dbReference>
<organism evidence="3 4">
    <name type="scientific">Biomphalaria glabrata</name>
    <name type="common">Bloodfluke planorb</name>
    <name type="synonym">Freshwater snail</name>
    <dbReference type="NCBI Taxonomy" id="6526"/>
    <lineage>
        <taxon>Eukaryota</taxon>
        <taxon>Metazoa</taxon>
        <taxon>Spiralia</taxon>
        <taxon>Lophotrochozoa</taxon>
        <taxon>Mollusca</taxon>
        <taxon>Gastropoda</taxon>
        <taxon>Heterobranchia</taxon>
        <taxon>Euthyneura</taxon>
        <taxon>Panpulmonata</taxon>
        <taxon>Hygrophila</taxon>
        <taxon>Lymnaeoidea</taxon>
        <taxon>Planorbidae</taxon>
        <taxon>Biomphalaria</taxon>
    </lineage>
</organism>
<dbReference type="GO" id="GO:0004500">
    <property type="term" value="F:dopamine beta-monooxygenase activity"/>
    <property type="evidence" value="ECO:0007669"/>
    <property type="project" value="InterPro"/>
</dbReference>
<gene>
    <name evidence="3" type="primary">106067853</name>
</gene>
<dbReference type="InterPro" id="IPR024548">
    <property type="entry name" value="Cu2_monoox_C"/>
</dbReference>
<dbReference type="EnsemblMetazoa" id="BGLB034749-RA">
    <property type="protein sequence ID" value="BGLB034749-PA"/>
    <property type="gene ID" value="BGLB034749"/>
</dbReference>
<feature type="domain" description="Copper type II ascorbate-dependent monooxygenase C-terminal" evidence="2">
    <location>
        <begin position="4"/>
        <end position="87"/>
    </location>
</feature>
<dbReference type="PANTHER" id="PTHR10157:SF23">
    <property type="entry name" value="MOXD1 HOMOLOG 1"/>
    <property type="match status" value="1"/>
</dbReference>
<dbReference type="KEGG" id="bgt:106067853"/>
<dbReference type="AlphaFoldDB" id="A0A2C9LTB6"/>
<evidence type="ECO:0000313" key="3">
    <source>
        <dbReference type="EnsemblMetazoa" id="BGLB034749-PA"/>
    </source>
</evidence>
<dbReference type="InterPro" id="IPR008977">
    <property type="entry name" value="PHM/PNGase_F_dom_sf"/>
</dbReference>
<dbReference type="VEuPathDB" id="VectorBase:BGLB034749"/>
<proteinExistence type="predicted"/>
<evidence type="ECO:0000259" key="2">
    <source>
        <dbReference type="Pfam" id="PF03712"/>
    </source>
</evidence>
<evidence type="ECO:0000256" key="1">
    <source>
        <dbReference type="ARBA" id="ARBA00023157"/>
    </source>
</evidence>